<dbReference type="PROSITE" id="PS51257">
    <property type="entry name" value="PROKAR_LIPOPROTEIN"/>
    <property type="match status" value="1"/>
</dbReference>
<sequence>MSKHLFASLSALVLATSISGCDDGTAANAESIEVPDDSAVSELDAGDFVIARVSLPNGGIIKFLGGSPDGAVALSEKYPNDSSAVAHAYSERFDATPLEIFMALEPDAEIPEALFEDHALKAAGGEAEAEPRLLPGLDDLKIPLDPMFAIWNGGGACTDSTFHTMFQDRYMANGFSNHLHYPNQTVNNTTLTLPLAADRAFGICQTGGVSPFSVSVDVEKETSTGVWTPIDSDTVGLGFSLFFREETPVGGLNLPYRMRVRNVDAGDAYRLEAGWLP</sequence>
<gene>
    <name evidence="1" type="ORF">K7C98_26695</name>
</gene>
<name>A0ABS7TX56_9BACT</name>
<comment type="caution">
    <text evidence="1">The sequence shown here is derived from an EMBL/GenBank/DDBJ whole genome shotgun (WGS) entry which is preliminary data.</text>
</comment>
<dbReference type="RefSeq" id="WP_224194598.1">
    <property type="nucleotide sequence ID" value="NZ_JAIRAU010000035.1"/>
</dbReference>
<protein>
    <recommendedName>
        <fullName evidence="3">Lipoprotein</fullName>
    </recommendedName>
</protein>
<keyword evidence="2" id="KW-1185">Reference proteome</keyword>
<proteinExistence type="predicted"/>
<organism evidence="1 2">
    <name type="scientific">Nannocystis pusilla</name>
    <dbReference type="NCBI Taxonomy" id="889268"/>
    <lineage>
        <taxon>Bacteria</taxon>
        <taxon>Pseudomonadati</taxon>
        <taxon>Myxococcota</taxon>
        <taxon>Polyangia</taxon>
        <taxon>Nannocystales</taxon>
        <taxon>Nannocystaceae</taxon>
        <taxon>Nannocystis</taxon>
    </lineage>
</organism>
<evidence type="ECO:0000313" key="2">
    <source>
        <dbReference type="Proteomes" id="UP001139031"/>
    </source>
</evidence>
<evidence type="ECO:0000313" key="1">
    <source>
        <dbReference type="EMBL" id="MBZ5712844.1"/>
    </source>
</evidence>
<evidence type="ECO:0008006" key="3">
    <source>
        <dbReference type="Google" id="ProtNLM"/>
    </source>
</evidence>
<dbReference type="Proteomes" id="UP001139031">
    <property type="component" value="Unassembled WGS sequence"/>
</dbReference>
<accession>A0ABS7TX56</accession>
<reference evidence="1" key="1">
    <citation type="submission" date="2021-08" db="EMBL/GenBank/DDBJ databases">
        <authorList>
            <person name="Stevens D.C."/>
        </authorList>
    </citation>
    <scope>NUCLEOTIDE SEQUENCE</scope>
    <source>
        <strain evidence="1">DSM 53165</strain>
    </source>
</reference>
<dbReference type="EMBL" id="JAIRAU010000035">
    <property type="protein sequence ID" value="MBZ5712844.1"/>
    <property type="molecule type" value="Genomic_DNA"/>
</dbReference>